<gene>
    <name evidence="1" type="ORF">OH76DRAFT_1317749</name>
</gene>
<evidence type="ECO:0000313" key="1">
    <source>
        <dbReference type="EMBL" id="RDX39437.1"/>
    </source>
</evidence>
<protein>
    <submittedName>
        <fullName evidence="1">Uncharacterized protein</fullName>
    </submittedName>
</protein>
<dbReference type="PANTHER" id="PTHR33481:SF1">
    <property type="entry name" value="ENDONUCLEASE_EXONUCLEASE_PHOSPHATASE DOMAIN-CONTAINING PROTEIN-RELATED"/>
    <property type="match status" value="1"/>
</dbReference>
<dbReference type="AlphaFoldDB" id="A0A371CGN1"/>
<name>A0A371CGN1_9APHY</name>
<dbReference type="EMBL" id="KZ857877">
    <property type="protein sequence ID" value="RDX39437.1"/>
    <property type="molecule type" value="Genomic_DNA"/>
</dbReference>
<dbReference type="Proteomes" id="UP000256964">
    <property type="component" value="Unassembled WGS sequence"/>
</dbReference>
<evidence type="ECO:0000313" key="2">
    <source>
        <dbReference type="Proteomes" id="UP000256964"/>
    </source>
</evidence>
<dbReference type="PANTHER" id="PTHR33481">
    <property type="entry name" value="REVERSE TRANSCRIPTASE"/>
    <property type="match status" value="1"/>
</dbReference>
<reference evidence="1 2" key="1">
    <citation type="journal article" date="2018" name="Biotechnol. Biofuels">
        <title>Integrative visual omics of the white-rot fungus Polyporus brumalis exposes the biotechnological potential of its oxidative enzymes for delignifying raw plant biomass.</title>
        <authorList>
            <person name="Miyauchi S."/>
            <person name="Rancon A."/>
            <person name="Drula E."/>
            <person name="Hage H."/>
            <person name="Chaduli D."/>
            <person name="Favel A."/>
            <person name="Grisel S."/>
            <person name="Henrissat B."/>
            <person name="Herpoel-Gimbert I."/>
            <person name="Ruiz-Duenas F.J."/>
            <person name="Chevret D."/>
            <person name="Hainaut M."/>
            <person name="Lin J."/>
            <person name="Wang M."/>
            <person name="Pangilinan J."/>
            <person name="Lipzen A."/>
            <person name="Lesage-Meessen L."/>
            <person name="Navarro D."/>
            <person name="Riley R."/>
            <person name="Grigoriev I.V."/>
            <person name="Zhou S."/>
            <person name="Raouche S."/>
            <person name="Rosso M.N."/>
        </authorList>
    </citation>
    <scope>NUCLEOTIDE SEQUENCE [LARGE SCALE GENOMIC DNA]</scope>
    <source>
        <strain evidence="1 2">BRFM 1820</strain>
    </source>
</reference>
<feature type="non-terminal residue" evidence="1">
    <location>
        <position position="55"/>
    </location>
</feature>
<sequence>LLELFNACLQLGHWPEAFKMAVSVIIHRPHKPDYSRVKAYRPIVLLSCIGKLCER</sequence>
<feature type="non-terminal residue" evidence="1">
    <location>
        <position position="1"/>
    </location>
</feature>
<proteinExistence type="predicted"/>
<accession>A0A371CGN1</accession>
<keyword evidence="2" id="KW-1185">Reference proteome</keyword>
<dbReference type="OrthoDB" id="2729657at2759"/>
<dbReference type="STRING" id="139420.A0A371CGN1"/>
<organism evidence="1 2">
    <name type="scientific">Lentinus brumalis</name>
    <dbReference type="NCBI Taxonomy" id="2498619"/>
    <lineage>
        <taxon>Eukaryota</taxon>
        <taxon>Fungi</taxon>
        <taxon>Dikarya</taxon>
        <taxon>Basidiomycota</taxon>
        <taxon>Agaricomycotina</taxon>
        <taxon>Agaricomycetes</taxon>
        <taxon>Polyporales</taxon>
        <taxon>Polyporaceae</taxon>
        <taxon>Lentinus</taxon>
    </lineage>
</organism>